<organism evidence="2 3">
    <name type="scientific">Paenibacillus cremeus</name>
    <dbReference type="NCBI Taxonomy" id="2163881"/>
    <lineage>
        <taxon>Bacteria</taxon>
        <taxon>Bacillati</taxon>
        <taxon>Bacillota</taxon>
        <taxon>Bacilli</taxon>
        <taxon>Bacillales</taxon>
        <taxon>Paenibacillaceae</taxon>
        <taxon>Paenibacillus</taxon>
    </lineage>
</organism>
<dbReference type="Proteomes" id="UP000317036">
    <property type="component" value="Unassembled WGS sequence"/>
</dbReference>
<dbReference type="OrthoDB" id="9769447at2"/>
<dbReference type="GO" id="GO:0047559">
    <property type="term" value="F:3-dehydro-L-gulonate 2-dehydrogenase activity"/>
    <property type="evidence" value="ECO:0007669"/>
    <property type="project" value="UniProtKB-EC"/>
</dbReference>
<dbReference type="InterPro" id="IPR003767">
    <property type="entry name" value="Malate/L-lactate_DH-like"/>
</dbReference>
<proteinExistence type="predicted"/>
<accession>A0A559JDE8</accession>
<evidence type="ECO:0000256" key="1">
    <source>
        <dbReference type="ARBA" id="ARBA00023002"/>
    </source>
</evidence>
<keyword evidence="1 2" id="KW-0560">Oxidoreductase</keyword>
<evidence type="ECO:0000313" key="2">
    <source>
        <dbReference type="EMBL" id="TVX97899.1"/>
    </source>
</evidence>
<dbReference type="SUPFAM" id="SSF89733">
    <property type="entry name" value="L-sulfolactate dehydrogenase-like"/>
    <property type="match status" value="1"/>
</dbReference>
<keyword evidence="3" id="KW-1185">Reference proteome</keyword>
<dbReference type="Gene3D" id="3.30.1370.60">
    <property type="entry name" value="Hypothetical oxidoreductase yiak, domain 2"/>
    <property type="match status" value="1"/>
</dbReference>
<dbReference type="InterPro" id="IPR036111">
    <property type="entry name" value="Mal/L-sulfo/L-lacto_DH-like_sf"/>
</dbReference>
<comment type="caution">
    <text evidence="2">The sequence shown here is derived from an EMBL/GenBank/DDBJ whole genome shotgun (WGS) entry which is preliminary data.</text>
</comment>
<dbReference type="InterPro" id="IPR043143">
    <property type="entry name" value="Mal/L-sulf/L-lact_DH-like_NADP"/>
</dbReference>
<dbReference type="PANTHER" id="PTHR11091">
    <property type="entry name" value="OXIDOREDUCTASE-RELATED"/>
    <property type="match status" value="1"/>
</dbReference>
<dbReference type="InterPro" id="IPR043144">
    <property type="entry name" value="Mal/L-sulf/L-lact_DH-like_ah"/>
</dbReference>
<reference evidence="2 3" key="1">
    <citation type="submission" date="2019-07" db="EMBL/GenBank/DDBJ databases">
        <authorList>
            <person name="Kim J."/>
        </authorList>
    </citation>
    <scope>NUCLEOTIDE SEQUENCE [LARGE SCALE GENOMIC DNA]</scope>
    <source>
        <strain evidence="2 3">JC52</strain>
    </source>
</reference>
<dbReference type="PANTHER" id="PTHR11091:SF3">
    <property type="entry name" value="2,3-DIKETO-L-GULONATE REDUCTASE"/>
    <property type="match status" value="1"/>
</dbReference>
<name>A0A559JDE8_9BACL</name>
<sequence length="332" mass="36513">MRIPYAEMYGQFLRVLLKEGFTTERAELCAKLFAEASRDGVYTHGLNRFPRFIEHIRRGVVDIHAHPKQEAAYGALERWDGSGGPGNLNAYFCMNRAIDLAGRYGMGAVSLSNTNHWMRAGAYGWQAAEAGCIGMCWTNTTPNLPPWGSAEAKLGNNPIVLAVPRQEGHVVLDMAMSMFSYGKLETYHLQNKPLPVDGGFDQAGELSRDPGAILESKRPLPIGYWKGSGLSLLLDMIAAVLSGGLATHEIGRLEQETRVSQMFIAFDASKLDTHHAVSQTVNSIIEDLAGAEPLKENEKVYYPGERTLFTRAENMAGGIPAEPIFWEQVLAL</sequence>
<dbReference type="AlphaFoldDB" id="A0A559JDE8"/>
<evidence type="ECO:0000313" key="3">
    <source>
        <dbReference type="Proteomes" id="UP000317036"/>
    </source>
</evidence>
<dbReference type="Gene3D" id="1.10.1530.10">
    <property type="match status" value="1"/>
</dbReference>
<dbReference type="EMBL" id="VNJI01000099">
    <property type="protein sequence ID" value="TVX97899.1"/>
    <property type="molecule type" value="Genomic_DNA"/>
</dbReference>
<dbReference type="EC" id="1.1.1.130" evidence="2"/>
<dbReference type="Pfam" id="PF02615">
    <property type="entry name" value="Ldh_2"/>
    <property type="match status" value="1"/>
</dbReference>
<dbReference type="NCBIfam" id="NF009750">
    <property type="entry name" value="PRK13260.1"/>
    <property type="match status" value="1"/>
</dbReference>
<gene>
    <name evidence="2" type="ORF">FPZ49_34805</name>
</gene>
<protein>
    <submittedName>
        <fullName evidence="2">3-dehydro-L-gulonate 2-dehydrogenase</fullName>
        <ecNumber evidence="2">1.1.1.130</ecNumber>
    </submittedName>
</protein>